<feature type="transmembrane region" description="Helical" evidence="1">
    <location>
        <begin position="49"/>
        <end position="70"/>
    </location>
</feature>
<gene>
    <name evidence="2" type="ORF">SAMN04488525_1184</name>
</gene>
<dbReference type="EMBL" id="FNQH01000018">
    <property type="protein sequence ID" value="SEA97964.1"/>
    <property type="molecule type" value="Genomic_DNA"/>
</dbReference>
<sequence>MNHHESKEGKTGTHKHSPLHHMMHMIICCGLPILIIVSLPFIAKYNLGLATFLGVIAPFICPIMMGGMMLTMLGGKKKEDCCSKKESDTERSI</sequence>
<dbReference type="AlphaFoldDB" id="A0A143Z904"/>
<evidence type="ECO:0008006" key="4">
    <source>
        <dbReference type="Google" id="ProtNLM"/>
    </source>
</evidence>
<keyword evidence="3" id="KW-1185">Reference proteome</keyword>
<dbReference type="OrthoDB" id="2989509at2"/>
<organism evidence="2 3">
    <name type="scientific">Trichococcus collinsii</name>
    <dbReference type="NCBI Taxonomy" id="157076"/>
    <lineage>
        <taxon>Bacteria</taxon>
        <taxon>Bacillati</taxon>
        <taxon>Bacillota</taxon>
        <taxon>Bacilli</taxon>
        <taxon>Lactobacillales</taxon>
        <taxon>Carnobacteriaceae</taxon>
        <taxon>Trichococcus</taxon>
    </lineage>
</organism>
<accession>A0A143Z904</accession>
<comment type="caution">
    <text evidence="2">The sequence shown here is derived from an EMBL/GenBank/DDBJ whole genome shotgun (WGS) entry which is preliminary data.</text>
</comment>
<evidence type="ECO:0000256" key="1">
    <source>
        <dbReference type="SAM" id="Phobius"/>
    </source>
</evidence>
<evidence type="ECO:0000313" key="2">
    <source>
        <dbReference type="EMBL" id="SEA97964.1"/>
    </source>
</evidence>
<proteinExistence type="predicted"/>
<keyword evidence="1" id="KW-0812">Transmembrane</keyword>
<keyword evidence="1" id="KW-0472">Membrane</keyword>
<protein>
    <recommendedName>
        <fullName evidence="4">DUF2933 domain-containing protein</fullName>
    </recommendedName>
</protein>
<evidence type="ECO:0000313" key="3">
    <source>
        <dbReference type="Proteomes" id="UP000199042"/>
    </source>
</evidence>
<dbReference type="Proteomes" id="UP000199042">
    <property type="component" value="Unassembled WGS sequence"/>
</dbReference>
<reference evidence="2 3" key="1">
    <citation type="submission" date="2016-10" db="EMBL/GenBank/DDBJ databases">
        <authorList>
            <person name="Varghese N."/>
            <person name="Submissions S."/>
        </authorList>
    </citation>
    <scope>NUCLEOTIDE SEQUENCE [LARGE SCALE GENOMIC DNA]</scope>
    <source>
        <strain evidence="2 3">DSM 14526</strain>
    </source>
</reference>
<name>A0A143Z904_9LACT</name>
<feature type="transmembrane region" description="Helical" evidence="1">
    <location>
        <begin position="21"/>
        <end position="43"/>
    </location>
</feature>
<dbReference type="RefSeq" id="WP_086987734.1">
    <property type="nucleotide sequence ID" value="NZ_FJNA01000004.1"/>
</dbReference>
<keyword evidence="1" id="KW-1133">Transmembrane helix</keyword>